<gene>
    <name evidence="3" type="ORF">TPR58_17860</name>
</gene>
<feature type="domain" description="HTH cro/C1-type" evidence="2">
    <location>
        <begin position="10"/>
        <end position="63"/>
    </location>
</feature>
<dbReference type="PROSITE" id="PS50943">
    <property type="entry name" value="HTH_CROC1"/>
    <property type="match status" value="1"/>
</dbReference>
<proteinExistence type="predicted"/>
<accession>A0ABV0BBX6</accession>
<organism evidence="3 4">
    <name type="scientific">Sphingomonas rustica</name>
    <dbReference type="NCBI Taxonomy" id="3103142"/>
    <lineage>
        <taxon>Bacteria</taxon>
        <taxon>Pseudomonadati</taxon>
        <taxon>Pseudomonadota</taxon>
        <taxon>Alphaproteobacteria</taxon>
        <taxon>Sphingomonadales</taxon>
        <taxon>Sphingomonadaceae</taxon>
        <taxon>Sphingomonas</taxon>
    </lineage>
</organism>
<feature type="region of interest" description="Disordered" evidence="1">
    <location>
        <begin position="108"/>
        <end position="147"/>
    </location>
</feature>
<name>A0ABV0BBX6_9SPHN</name>
<feature type="region of interest" description="Disordered" evidence="1">
    <location>
        <begin position="60"/>
        <end position="81"/>
    </location>
</feature>
<dbReference type="SMART" id="SM00530">
    <property type="entry name" value="HTH_XRE"/>
    <property type="match status" value="1"/>
</dbReference>
<evidence type="ECO:0000313" key="3">
    <source>
        <dbReference type="EMBL" id="MEN3749044.1"/>
    </source>
</evidence>
<comment type="caution">
    <text evidence="3">The sequence shown here is derived from an EMBL/GenBank/DDBJ whole genome shotgun (WGS) entry which is preliminary data.</text>
</comment>
<dbReference type="EMBL" id="JBDIZK010000011">
    <property type="protein sequence ID" value="MEN3749044.1"/>
    <property type="molecule type" value="Genomic_DNA"/>
</dbReference>
<dbReference type="CDD" id="cd00093">
    <property type="entry name" value="HTH_XRE"/>
    <property type="match status" value="1"/>
</dbReference>
<dbReference type="InterPro" id="IPR010982">
    <property type="entry name" value="Lambda_DNA-bd_dom_sf"/>
</dbReference>
<keyword evidence="4" id="KW-1185">Reference proteome</keyword>
<protein>
    <submittedName>
        <fullName evidence="3">Helix-turn-helix domain-containing protein</fullName>
    </submittedName>
</protein>
<evidence type="ECO:0000256" key="1">
    <source>
        <dbReference type="SAM" id="MobiDB-lite"/>
    </source>
</evidence>
<dbReference type="Pfam" id="PF01381">
    <property type="entry name" value="HTH_3"/>
    <property type="match status" value="1"/>
</dbReference>
<evidence type="ECO:0000313" key="4">
    <source>
        <dbReference type="Proteomes" id="UP001427805"/>
    </source>
</evidence>
<dbReference type="Proteomes" id="UP001427805">
    <property type="component" value="Unassembled WGS sequence"/>
</dbReference>
<reference evidence="3 4" key="1">
    <citation type="submission" date="2024-05" db="EMBL/GenBank/DDBJ databases">
        <title>Sphingomonas sp. HF-S3 16S ribosomal RNA gene Genome sequencing and assembly.</title>
        <authorList>
            <person name="Lee H."/>
        </authorList>
    </citation>
    <scope>NUCLEOTIDE SEQUENCE [LARGE SCALE GENOMIC DNA]</scope>
    <source>
        <strain evidence="3 4">HF-S3</strain>
    </source>
</reference>
<dbReference type="Gene3D" id="1.10.260.40">
    <property type="entry name" value="lambda repressor-like DNA-binding domains"/>
    <property type="match status" value="1"/>
</dbReference>
<sequence length="147" mass="16245">MLMAITGDRVRQRLKELGINQSELARRVGITQGTVAALISGRSRSSAHLHKIARELETTPAWLAGETSDPTSAQPDEAPLTSDERDLVAIYRALSSVDQMALLQVARAMSGPKEGRGPAQVPKHYRPDRPTLHDRKAEFRTEKVEPR</sequence>
<feature type="compositionally biased region" description="Basic and acidic residues" evidence="1">
    <location>
        <begin position="125"/>
        <end position="147"/>
    </location>
</feature>
<dbReference type="InterPro" id="IPR001387">
    <property type="entry name" value="Cro/C1-type_HTH"/>
</dbReference>
<dbReference type="SUPFAM" id="SSF47413">
    <property type="entry name" value="lambda repressor-like DNA-binding domains"/>
    <property type="match status" value="1"/>
</dbReference>
<evidence type="ECO:0000259" key="2">
    <source>
        <dbReference type="PROSITE" id="PS50943"/>
    </source>
</evidence>